<name>W8QTD6_STUST</name>
<protein>
    <submittedName>
        <fullName evidence="3">LacI family transcriptional regulator</fullName>
    </submittedName>
</protein>
<dbReference type="PIRSF" id="PIRSF017082">
    <property type="entry name" value="YflP"/>
    <property type="match status" value="1"/>
</dbReference>
<dbReference type="Proteomes" id="UP000019522">
    <property type="component" value="Chromosome"/>
</dbReference>
<evidence type="ECO:0000256" key="1">
    <source>
        <dbReference type="ARBA" id="ARBA00006987"/>
    </source>
</evidence>
<dbReference type="InterPro" id="IPR042100">
    <property type="entry name" value="Bug_dom1"/>
</dbReference>
<dbReference type="OrthoDB" id="5171643at2"/>
<organism evidence="3 4">
    <name type="scientific">Stutzerimonas stutzeri</name>
    <name type="common">Pseudomonas stutzeri</name>
    <dbReference type="NCBI Taxonomy" id="316"/>
    <lineage>
        <taxon>Bacteria</taxon>
        <taxon>Pseudomonadati</taxon>
        <taxon>Pseudomonadota</taxon>
        <taxon>Gammaproteobacteria</taxon>
        <taxon>Pseudomonadales</taxon>
        <taxon>Pseudomonadaceae</taxon>
        <taxon>Stutzerimonas</taxon>
    </lineage>
</organism>
<proteinExistence type="inferred from homology"/>
<comment type="similarity">
    <text evidence="1">Belongs to the UPF0065 (bug) family.</text>
</comment>
<evidence type="ECO:0000313" key="3">
    <source>
        <dbReference type="EMBL" id="AHL73820.1"/>
    </source>
</evidence>
<accession>W8QTD6</accession>
<dbReference type="Gene3D" id="3.40.190.10">
    <property type="entry name" value="Periplasmic binding protein-like II"/>
    <property type="match status" value="1"/>
</dbReference>
<dbReference type="InterPro" id="IPR005064">
    <property type="entry name" value="BUG"/>
</dbReference>
<gene>
    <name evidence="3" type="ORF">CH92_01390</name>
</gene>
<dbReference type="PANTHER" id="PTHR42928">
    <property type="entry name" value="TRICARBOXYLATE-BINDING PROTEIN"/>
    <property type="match status" value="1"/>
</dbReference>
<reference evidence="3 4" key="2">
    <citation type="submission" date="2014-03" db="EMBL/GenBank/DDBJ databases">
        <authorList>
            <person name="Baltrus D."/>
            <person name="Dougherty K."/>
        </authorList>
    </citation>
    <scope>NUCLEOTIDE SEQUENCE</scope>
    <source>
        <strain evidence="3 4">28a24</strain>
    </source>
</reference>
<reference evidence="4" key="1">
    <citation type="journal article" date="2014" name="Genome Announc.">
        <title>Complete Genome Sequence of the Highly Transformable Pseudomonas stutzeri Strain 28a24.</title>
        <authorList>
            <person name="Smith B.A."/>
            <person name="Dougherty K.M."/>
            <person name="Baltrus D.A."/>
        </authorList>
    </citation>
    <scope>NUCLEOTIDE SEQUENCE [LARGE SCALE GENOMIC DNA]</scope>
    <source>
        <strain evidence="4">28a24</strain>
    </source>
</reference>
<dbReference type="PATRIC" id="fig|316.77.peg.281"/>
<feature type="chain" id="PRO_5004912247" evidence="2">
    <location>
        <begin position="23"/>
        <end position="318"/>
    </location>
</feature>
<dbReference type="EMBL" id="CP007441">
    <property type="protein sequence ID" value="AHL73820.1"/>
    <property type="molecule type" value="Genomic_DNA"/>
</dbReference>
<dbReference type="CDD" id="cd13578">
    <property type="entry name" value="PBP2_Bug27"/>
    <property type="match status" value="1"/>
</dbReference>
<dbReference type="PANTHER" id="PTHR42928:SF5">
    <property type="entry name" value="BLR1237 PROTEIN"/>
    <property type="match status" value="1"/>
</dbReference>
<keyword evidence="2" id="KW-0732">Signal</keyword>
<feature type="signal peptide" evidence="2">
    <location>
        <begin position="1"/>
        <end position="22"/>
    </location>
</feature>
<evidence type="ECO:0000313" key="4">
    <source>
        <dbReference type="Proteomes" id="UP000019522"/>
    </source>
</evidence>
<sequence length="318" mass="32882">MLTRAVAALLISTAASMTSAFAADDPVRIVVPYAAGGGVDIVTRLVTPEMEKSLGTSIIVENRPGAATNIGSAAVASAEPDGTMLLTASNTLASNAALYSNLSFDPATDLVAIGQIGYAPLVVVVPQDSPYKTLDDLIAAGRKDPQALTYASAGNGSSGHMASELLKQDGGFEALHIPYKGGSPAITDLIGGRISFMSINPTEVIGHIKAGKLRALAVLDDKQNALLPDLPTVTSLGHPNSTAAVWWGLVGPKGLPAETIEKQNAALQAALADEATRKRLSELGVVISSGSAREFQQFVGTEREKWTAVIKKAGIRAD</sequence>
<dbReference type="AlphaFoldDB" id="W8QTD6"/>
<dbReference type="KEGG" id="pstt:CH92_01390"/>
<dbReference type="Pfam" id="PF03401">
    <property type="entry name" value="TctC"/>
    <property type="match status" value="1"/>
</dbReference>
<evidence type="ECO:0000256" key="2">
    <source>
        <dbReference type="SAM" id="SignalP"/>
    </source>
</evidence>
<dbReference type="Gene3D" id="3.40.190.150">
    <property type="entry name" value="Bordetella uptake gene, domain 1"/>
    <property type="match status" value="1"/>
</dbReference>
<dbReference type="SUPFAM" id="SSF53850">
    <property type="entry name" value="Periplasmic binding protein-like II"/>
    <property type="match status" value="1"/>
</dbReference>